<sequence>MKKPVDTPRTTTYLPKTSLKRDLSVSHRVPPEQKCVTDLPAVFSFVSGSYMDGINNSAIFLPYCSAKWGKFFESAKDNKHTSVTVLPPQIVLVGNKVDEERLRKVQVDAHCAFAKQHDLKAFYVSAKTGDSVTMMFRMNET</sequence>
<evidence type="ECO:0000313" key="1">
    <source>
        <dbReference type="EMBL" id="KAK6749924.1"/>
    </source>
</evidence>
<proteinExistence type="predicted"/>
<evidence type="ECO:0008006" key="3">
    <source>
        <dbReference type="Google" id="ProtNLM"/>
    </source>
</evidence>
<name>A0ABR1DHF7_NECAM</name>
<evidence type="ECO:0000313" key="2">
    <source>
        <dbReference type="Proteomes" id="UP001303046"/>
    </source>
</evidence>
<dbReference type="InterPro" id="IPR001806">
    <property type="entry name" value="Small_GTPase"/>
</dbReference>
<gene>
    <name evidence="1" type="primary">Necator_chrIV.g15420</name>
    <name evidence="1" type="ORF">RB195_002125</name>
</gene>
<keyword evidence="2" id="KW-1185">Reference proteome</keyword>
<accession>A0ABR1DHF7</accession>
<dbReference type="InterPro" id="IPR027417">
    <property type="entry name" value="P-loop_NTPase"/>
</dbReference>
<dbReference type="SUPFAM" id="SSF52540">
    <property type="entry name" value="P-loop containing nucleoside triphosphate hydrolases"/>
    <property type="match status" value="1"/>
</dbReference>
<dbReference type="EMBL" id="JAVFWL010000004">
    <property type="protein sequence ID" value="KAK6749924.1"/>
    <property type="molecule type" value="Genomic_DNA"/>
</dbReference>
<dbReference type="Proteomes" id="UP001303046">
    <property type="component" value="Unassembled WGS sequence"/>
</dbReference>
<dbReference type="Pfam" id="PF00071">
    <property type="entry name" value="Ras"/>
    <property type="match status" value="1"/>
</dbReference>
<organism evidence="1 2">
    <name type="scientific">Necator americanus</name>
    <name type="common">Human hookworm</name>
    <dbReference type="NCBI Taxonomy" id="51031"/>
    <lineage>
        <taxon>Eukaryota</taxon>
        <taxon>Metazoa</taxon>
        <taxon>Ecdysozoa</taxon>
        <taxon>Nematoda</taxon>
        <taxon>Chromadorea</taxon>
        <taxon>Rhabditida</taxon>
        <taxon>Rhabditina</taxon>
        <taxon>Rhabditomorpha</taxon>
        <taxon>Strongyloidea</taxon>
        <taxon>Ancylostomatidae</taxon>
        <taxon>Bunostominae</taxon>
        <taxon>Necator</taxon>
    </lineage>
</organism>
<reference evidence="1 2" key="1">
    <citation type="submission" date="2023-08" db="EMBL/GenBank/DDBJ databases">
        <title>A Necator americanus chromosomal reference genome.</title>
        <authorList>
            <person name="Ilik V."/>
            <person name="Petrzelkova K.J."/>
            <person name="Pardy F."/>
            <person name="Fuh T."/>
            <person name="Niatou-Singa F.S."/>
            <person name="Gouil Q."/>
            <person name="Baker L."/>
            <person name="Ritchie M.E."/>
            <person name="Jex A.R."/>
            <person name="Gazzola D."/>
            <person name="Li H."/>
            <person name="Toshio Fujiwara R."/>
            <person name="Zhan B."/>
            <person name="Aroian R.V."/>
            <person name="Pafco B."/>
            <person name="Schwarz E.M."/>
        </authorList>
    </citation>
    <scope>NUCLEOTIDE SEQUENCE [LARGE SCALE GENOMIC DNA]</scope>
    <source>
        <strain evidence="1 2">Aroian</strain>
        <tissue evidence="1">Whole animal</tissue>
    </source>
</reference>
<dbReference type="Gene3D" id="3.40.50.300">
    <property type="entry name" value="P-loop containing nucleotide triphosphate hydrolases"/>
    <property type="match status" value="1"/>
</dbReference>
<comment type="caution">
    <text evidence="1">The sequence shown here is derived from an EMBL/GenBank/DDBJ whole genome shotgun (WGS) entry which is preliminary data.</text>
</comment>
<protein>
    <recommendedName>
        <fullName evidence="3">Ras family protein</fullName>
    </recommendedName>
</protein>